<reference evidence="2" key="1">
    <citation type="submission" date="2020-02" db="EMBL/GenBank/DDBJ databases">
        <authorList>
            <person name="Shen X.-R."/>
            <person name="Zhang Y.-X."/>
        </authorList>
    </citation>
    <scope>NUCLEOTIDE SEQUENCE</scope>
    <source>
        <strain evidence="2">SYP-B3998</strain>
    </source>
</reference>
<name>A0A6G4A282_9BACL</name>
<protein>
    <submittedName>
        <fullName evidence="2">Uncharacterized protein</fullName>
    </submittedName>
</protein>
<accession>A0A6G4A282</accession>
<evidence type="ECO:0000256" key="1">
    <source>
        <dbReference type="SAM" id="Phobius"/>
    </source>
</evidence>
<dbReference type="EMBL" id="JAAIKC010000007">
    <property type="protein sequence ID" value="NEW08044.1"/>
    <property type="molecule type" value="Genomic_DNA"/>
</dbReference>
<organism evidence="2">
    <name type="scientific">Paenibacillus sp. SYP-B3998</name>
    <dbReference type="NCBI Taxonomy" id="2678564"/>
    <lineage>
        <taxon>Bacteria</taxon>
        <taxon>Bacillati</taxon>
        <taxon>Bacillota</taxon>
        <taxon>Bacilli</taxon>
        <taxon>Bacillales</taxon>
        <taxon>Paenibacillaceae</taxon>
        <taxon>Paenibacillus</taxon>
    </lineage>
</organism>
<feature type="transmembrane region" description="Helical" evidence="1">
    <location>
        <begin position="165"/>
        <end position="188"/>
    </location>
</feature>
<proteinExistence type="predicted"/>
<feature type="transmembrane region" description="Helical" evidence="1">
    <location>
        <begin position="132"/>
        <end position="153"/>
    </location>
</feature>
<evidence type="ECO:0000313" key="2">
    <source>
        <dbReference type="EMBL" id="NEW08044.1"/>
    </source>
</evidence>
<dbReference type="RefSeq" id="WP_163950112.1">
    <property type="nucleotide sequence ID" value="NZ_JAAIKC010000007.1"/>
</dbReference>
<dbReference type="AlphaFoldDB" id="A0A6G4A282"/>
<feature type="transmembrane region" description="Helical" evidence="1">
    <location>
        <begin position="203"/>
        <end position="222"/>
    </location>
</feature>
<keyword evidence="1" id="KW-1133">Transmembrane helix</keyword>
<feature type="transmembrane region" description="Helical" evidence="1">
    <location>
        <begin position="87"/>
        <end position="108"/>
    </location>
</feature>
<gene>
    <name evidence="2" type="ORF">GK047_18755</name>
</gene>
<comment type="caution">
    <text evidence="2">The sequence shown here is derived from an EMBL/GenBank/DDBJ whole genome shotgun (WGS) entry which is preliminary data.</text>
</comment>
<sequence>MNPIQSVMKMHLRDKAMWFYTPWIIIAASFVINLVLAFSLNEEGAFHSGSVVAIFIYTFVAGTVTLKETFPFALGLSVRRKDYFLGTFATAMMVNLISAVMLAVLSIAEQATNGWGTQLYYFQVEFLKDVPLIGMLGIYFILLVNMYFLGLAISSIHRRFGRNGMFAFFTAVFLLGVVGTFLNAYFHLWGDMFGWLVHHYRELFWWMVPAIVGYLLIAYALLRKATV</sequence>
<keyword evidence="1" id="KW-0472">Membrane</keyword>
<feature type="transmembrane region" description="Helical" evidence="1">
    <location>
        <begin position="20"/>
        <end position="40"/>
    </location>
</feature>
<keyword evidence="1" id="KW-0812">Transmembrane</keyword>
<feature type="transmembrane region" description="Helical" evidence="1">
    <location>
        <begin position="46"/>
        <end position="66"/>
    </location>
</feature>